<keyword evidence="1" id="KW-0723">Serine/threonine-protein kinase</keyword>
<dbReference type="PROSITE" id="PS50011">
    <property type="entry name" value="PROTEIN_KINASE_DOM"/>
    <property type="match status" value="1"/>
</dbReference>
<protein>
    <recommendedName>
        <fullName evidence="7">Protein kinase domain-containing protein</fullName>
    </recommendedName>
</protein>
<evidence type="ECO:0000256" key="5">
    <source>
        <dbReference type="ARBA" id="ARBA00048130"/>
    </source>
</evidence>
<gene>
    <name evidence="8" type="ORF">H2201_008881</name>
</gene>
<organism evidence="8 9">
    <name type="scientific">Coniosporium apollinis</name>
    <dbReference type="NCBI Taxonomy" id="61459"/>
    <lineage>
        <taxon>Eukaryota</taxon>
        <taxon>Fungi</taxon>
        <taxon>Dikarya</taxon>
        <taxon>Ascomycota</taxon>
        <taxon>Pezizomycotina</taxon>
        <taxon>Dothideomycetes</taxon>
        <taxon>Dothideomycetes incertae sedis</taxon>
        <taxon>Coniosporium</taxon>
    </lineage>
</organism>
<feature type="domain" description="Protein kinase" evidence="7">
    <location>
        <begin position="22"/>
        <end position="323"/>
    </location>
</feature>
<feature type="compositionally biased region" description="Polar residues" evidence="6">
    <location>
        <begin position="479"/>
        <end position="494"/>
    </location>
</feature>
<dbReference type="EMBL" id="JAPDRL010000193">
    <property type="protein sequence ID" value="KAJ9655083.1"/>
    <property type="molecule type" value="Genomic_DNA"/>
</dbReference>
<evidence type="ECO:0000313" key="9">
    <source>
        <dbReference type="Proteomes" id="UP001172684"/>
    </source>
</evidence>
<dbReference type="Proteomes" id="UP001172684">
    <property type="component" value="Unassembled WGS sequence"/>
</dbReference>
<dbReference type="InterPro" id="IPR000719">
    <property type="entry name" value="Prot_kinase_dom"/>
</dbReference>
<evidence type="ECO:0000256" key="4">
    <source>
        <dbReference type="ARBA" id="ARBA00047919"/>
    </source>
</evidence>
<comment type="catalytic activity">
    <reaction evidence="5">
        <text>L-seryl-[protein] + ATP = O-phospho-L-seryl-[protein] + ADP + H(+)</text>
        <dbReference type="Rhea" id="RHEA:17989"/>
        <dbReference type="Rhea" id="RHEA-COMP:9863"/>
        <dbReference type="Rhea" id="RHEA-COMP:11604"/>
        <dbReference type="ChEBI" id="CHEBI:15378"/>
        <dbReference type="ChEBI" id="CHEBI:29999"/>
        <dbReference type="ChEBI" id="CHEBI:30616"/>
        <dbReference type="ChEBI" id="CHEBI:83421"/>
        <dbReference type="ChEBI" id="CHEBI:456216"/>
        <dbReference type="EC" id="2.7.11.24"/>
    </reaction>
    <physiologicalReaction direction="left-to-right" evidence="5">
        <dbReference type="Rhea" id="RHEA:17990"/>
    </physiologicalReaction>
</comment>
<feature type="compositionally biased region" description="Basic and acidic residues" evidence="6">
    <location>
        <begin position="423"/>
        <end position="434"/>
    </location>
</feature>
<evidence type="ECO:0000256" key="1">
    <source>
        <dbReference type="ARBA" id="ARBA00022527"/>
    </source>
</evidence>
<name>A0ABQ9NLP0_9PEZI</name>
<keyword evidence="2" id="KW-0547">Nucleotide-binding</keyword>
<evidence type="ECO:0000313" key="8">
    <source>
        <dbReference type="EMBL" id="KAJ9655083.1"/>
    </source>
</evidence>
<sequence>MVTPLREGQELLGESGDSYLTVSPLGNPQSGTTSNVWTAVDAETNGNVFILKQPAANDYFGRSWPKFQTEMIMHELFKDCRYIRRQVDRIPPPRNSPDPPRLVLEPTECTLTDARELRPLTNEEIKTIMKHVLLGLKEIHSKGLVYADLKMDNIFVNGFRETAQETTDQHSLIAMIGDLGIVMEPAHGKVQPLAYRSPEVHFKSIIAPAADIWSWGIIYVHLLQAQAKFGQRGIYENVSGMPAVDAEQKIRRDMADDFELDAVEFYRDCVLPTGHSHSDDEIWSARLLDMGAPENAVRFLAWVLNPDPEKRPTAAEILEQPWFGGSGKPFNSTTALRRPVIRPTVSTLGRTSSGMPTTGYTPRISDDYMRRIAMGRSASSFAASTAATPQSVHESRPSIPTSSSSYFGRPTFSTSSSTMSIPSKEEMEAGRPESMKPAWSYKRAHSAYDAYDPEHKRPAPVEHLASHTEPYVPDGAKPSESTRPAPQQRPSQLWNARLLDILQDNK</sequence>
<keyword evidence="1" id="KW-0808">Transferase</keyword>
<proteinExistence type="predicted"/>
<dbReference type="InterPro" id="IPR011009">
    <property type="entry name" value="Kinase-like_dom_sf"/>
</dbReference>
<dbReference type="InterPro" id="IPR050117">
    <property type="entry name" value="MAPK"/>
</dbReference>
<feature type="region of interest" description="Disordered" evidence="6">
    <location>
        <begin position="384"/>
        <end position="506"/>
    </location>
</feature>
<evidence type="ECO:0000256" key="3">
    <source>
        <dbReference type="ARBA" id="ARBA00022840"/>
    </source>
</evidence>
<dbReference type="PANTHER" id="PTHR24055">
    <property type="entry name" value="MITOGEN-ACTIVATED PROTEIN KINASE"/>
    <property type="match status" value="1"/>
</dbReference>
<keyword evidence="1" id="KW-0418">Kinase</keyword>
<evidence type="ECO:0000256" key="2">
    <source>
        <dbReference type="ARBA" id="ARBA00022741"/>
    </source>
</evidence>
<comment type="catalytic activity">
    <reaction evidence="4">
        <text>L-threonyl-[protein] + ATP = O-phospho-L-threonyl-[protein] + ADP + H(+)</text>
        <dbReference type="Rhea" id="RHEA:46608"/>
        <dbReference type="Rhea" id="RHEA-COMP:11060"/>
        <dbReference type="Rhea" id="RHEA-COMP:11605"/>
        <dbReference type="ChEBI" id="CHEBI:15378"/>
        <dbReference type="ChEBI" id="CHEBI:30013"/>
        <dbReference type="ChEBI" id="CHEBI:30616"/>
        <dbReference type="ChEBI" id="CHEBI:61977"/>
        <dbReference type="ChEBI" id="CHEBI:456216"/>
        <dbReference type="EC" id="2.7.11.24"/>
    </reaction>
    <physiologicalReaction direction="left-to-right" evidence="4">
        <dbReference type="Rhea" id="RHEA:46609"/>
    </physiologicalReaction>
</comment>
<dbReference type="SUPFAM" id="SSF56112">
    <property type="entry name" value="Protein kinase-like (PK-like)"/>
    <property type="match status" value="1"/>
</dbReference>
<evidence type="ECO:0000259" key="7">
    <source>
        <dbReference type="PROSITE" id="PS50011"/>
    </source>
</evidence>
<feature type="compositionally biased region" description="Basic and acidic residues" evidence="6">
    <location>
        <begin position="452"/>
        <end position="466"/>
    </location>
</feature>
<accession>A0ABQ9NLP0</accession>
<feature type="compositionally biased region" description="Low complexity" evidence="6">
    <location>
        <begin position="397"/>
        <end position="422"/>
    </location>
</feature>
<dbReference type="SMART" id="SM00220">
    <property type="entry name" value="S_TKc"/>
    <property type="match status" value="1"/>
</dbReference>
<dbReference type="PROSITE" id="PS00108">
    <property type="entry name" value="PROTEIN_KINASE_ST"/>
    <property type="match status" value="1"/>
</dbReference>
<keyword evidence="3" id="KW-0067">ATP-binding</keyword>
<comment type="caution">
    <text evidence="8">The sequence shown here is derived from an EMBL/GenBank/DDBJ whole genome shotgun (WGS) entry which is preliminary data.</text>
</comment>
<evidence type="ECO:0000256" key="6">
    <source>
        <dbReference type="SAM" id="MobiDB-lite"/>
    </source>
</evidence>
<reference evidence="8" key="1">
    <citation type="submission" date="2022-10" db="EMBL/GenBank/DDBJ databases">
        <title>Culturing micro-colonial fungi from biological soil crusts in the Mojave desert and describing Neophaeococcomyces mojavensis, and introducing the new genera and species Taxawa tesnikishii.</title>
        <authorList>
            <person name="Kurbessoian T."/>
            <person name="Stajich J.E."/>
        </authorList>
    </citation>
    <scope>NUCLEOTIDE SEQUENCE</scope>
    <source>
        <strain evidence="8">TK_1</strain>
    </source>
</reference>
<keyword evidence="9" id="KW-1185">Reference proteome</keyword>
<dbReference type="Gene3D" id="1.10.510.10">
    <property type="entry name" value="Transferase(Phosphotransferase) domain 1"/>
    <property type="match status" value="1"/>
</dbReference>
<dbReference type="InterPro" id="IPR008271">
    <property type="entry name" value="Ser/Thr_kinase_AS"/>
</dbReference>
<dbReference type="Pfam" id="PF00069">
    <property type="entry name" value="Pkinase"/>
    <property type="match status" value="1"/>
</dbReference>